<evidence type="ECO:0000256" key="1">
    <source>
        <dbReference type="ARBA" id="ARBA00005184"/>
    </source>
</evidence>
<dbReference type="InterPro" id="IPR000070">
    <property type="entry name" value="Pectinesterase_cat"/>
</dbReference>
<accession>A0AAV5EMU0</accession>
<feature type="compositionally biased region" description="Basic residues" evidence="4">
    <location>
        <begin position="23"/>
        <end position="37"/>
    </location>
</feature>
<dbReference type="InterPro" id="IPR012334">
    <property type="entry name" value="Pectin_lyas_fold"/>
</dbReference>
<feature type="region of interest" description="Disordered" evidence="4">
    <location>
        <begin position="15"/>
        <end position="41"/>
    </location>
</feature>
<comment type="pathway">
    <text evidence="1">Glycan metabolism; pectin degradation; 2-dehydro-3-deoxy-D-gluconate from pectin: step 1/5.</text>
</comment>
<protein>
    <recommendedName>
        <fullName evidence="5">Pectinesterase catalytic domain-containing protein</fullName>
    </recommendedName>
</protein>
<evidence type="ECO:0000259" key="5">
    <source>
        <dbReference type="Pfam" id="PF01095"/>
    </source>
</evidence>
<keyword evidence="3" id="KW-0063">Aspartyl esterase</keyword>
<evidence type="ECO:0000256" key="4">
    <source>
        <dbReference type="SAM" id="MobiDB-lite"/>
    </source>
</evidence>
<dbReference type="Gene3D" id="2.160.20.10">
    <property type="entry name" value="Single-stranded right-handed beta-helix, Pectin lyase-like"/>
    <property type="match status" value="1"/>
</dbReference>
<organism evidence="6 7">
    <name type="scientific">Eleusine coracana subsp. coracana</name>
    <dbReference type="NCBI Taxonomy" id="191504"/>
    <lineage>
        <taxon>Eukaryota</taxon>
        <taxon>Viridiplantae</taxon>
        <taxon>Streptophyta</taxon>
        <taxon>Embryophyta</taxon>
        <taxon>Tracheophyta</taxon>
        <taxon>Spermatophyta</taxon>
        <taxon>Magnoliopsida</taxon>
        <taxon>Liliopsida</taxon>
        <taxon>Poales</taxon>
        <taxon>Poaceae</taxon>
        <taxon>PACMAD clade</taxon>
        <taxon>Chloridoideae</taxon>
        <taxon>Cynodonteae</taxon>
        <taxon>Eleusininae</taxon>
        <taxon>Eleusine</taxon>
    </lineage>
</organism>
<dbReference type="AlphaFoldDB" id="A0AAV5EMU0"/>
<evidence type="ECO:0000256" key="3">
    <source>
        <dbReference type="ARBA" id="ARBA00023085"/>
    </source>
</evidence>
<keyword evidence="7" id="KW-1185">Reference proteome</keyword>
<name>A0AAV5EMU0_ELECO</name>
<reference evidence="6" key="2">
    <citation type="submission" date="2021-12" db="EMBL/GenBank/DDBJ databases">
        <title>Resequencing data analysis of finger millet.</title>
        <authorList>
            <person name="Hatakeyama M."/>
            <person name="Aluri S."/>
            <person name="Balachadran M.T."/>
            <person name="Sivarajan S.R."/>
            <person name="Poveda L."/>
            <person name="Shimizu-Inatsugi R."/>
            <person name="Schlapbach R."/>
            <person name="Sreeman S.M."/>
            <person name="Shimizu K.K."/>
        </authorList>
    </citation>
    <scope>NUCLEOTIDE SEQUENCE</scope>
</reference>
<dbReference type="GO" id="GO:0042545">
    <property type="term" value="P:cell wall modification"/>
    <property type="evidence" value="ECO:0007669"/>
    <property type="project" value="InterPro"/>
</dbReference>
<proteinExistence type="predicted"/>
<dbReference type="Pfam" id="PF01095">
    <property type="entry name" value="Pectinesterase"/>
    <property type="match status" value="1"/>
</dbReference>
<dbReference type="SUPFAM" id="SSF51126">
    <property type="entry name" value="Pectin lyase-like"/>
    <property type="match status" value="1"/>
</dbReference>
<comment type="caution">
    <text evidence="6">The sequence shown here is derived from an EMBL/GenBank/DDBJ whole genome shotgun (WGS) entry which is preliminary data.</text>
</comment>
<feature type="domain" description="Pectinesterase catalytic" evidence="5">
    <location>
        <begin position="114"/>
        <end position="169"/>
    </location>
</feature>
<keyword evidence="2" id="KW-0378">Hydrolase</keyword>
<dbReference type="GO" id="GO:0030599">
    <property type="term" value="F:pectinesterase activity"/>
    <property type="evidence" value="ECO:0007669"/>
    <property type="project" value="InterPro"/>
</dbReference>
<dbReference type="InterPro" id="IPR011050">
    <property type="entry name" value="Pectin_lyase_fold/virulence"/>
</dbReference>
<evidence type="ECO:0000313" key="6">
    <source>
        <dbReference type="EMBL" id="GJN23975.1"/>
    </source>
</evidence>
<reference evidence="6" key="1">
    <citation type="journal article" date="2018" name="DNA Res.">
        <title>Multiple hybrid de novo genome assembly of finger millet, an orphan allotetraploid crop.</title>
        <authorList>
            <person name="Hatakeyama M."/>
            <person name="Aluri S."/>
            <person name="Balachadran M.T."/>
            <person name="Sivarajan S.R."/>
            <person name="Patrignani A."/>
            <person name="Gruter S."/>
            <person name="Poveda L."/>
            <person name="Shimizu-Inatsugi R."/>
            <person name="Baeten J."/>
            <person name="Francoijs K.J."/>
            <person name="Nataraja K.N."/>
            <person name="Reddy Y.A.N."/>
            <person name="Phadnis S."/>
            <person name="Ravikumar R.L."/>
            <person name="Schlapbach R."/>
            <person name="Sreeman S.M."/>
            <person name="Shimizu K.K."/>
        </authorList>
    </citation>
    <scope>NUCLEOTIDE SEQUENCE</scope>
</reference>
<dbReference type="EMBL" id="BQKI01000076">
    <property type="protein sequence ID" value="GJN23975.1"/>
    <property type="molecule type" value="Genomic_DNA"/>
</dbReference>
<evidence type="ECO:0000256" key="2">
    <source>
        <dbReference type="ARBA" id="ARBA00022801"/>
    </source>
</evidence>
<gene>
    <name evidence="6" type="primary">gb11677</name>
    <name evidence="6" type="ORF">PR202_gb11677</name>
</gene>
<evidence type="ECO:0000313" key="7">
    <source>
        <dbReference type="Proteomes" id="UP001054889"/>
    </source>
</evidence>
<dbReference type="Proteomes" id="UP001054889">
    <property type="component" value="Unassembled WGS sequence"/>
</dbReference>
<sequence length="172" mass="18799">MPLMLSRRPPPPPIARPYSYAPYHRHRTASPPPRRRALGLAPLPPPAPHRLYAGRPHALCRPLHAAAPVPVPAAGRCRLTVVLIPDAKVWVTSPAWAEKMMLQAMEADADAVGGVYDEILCISKTTWNLKLVGDGMDATIVTGNCSFNHYLMQETTTVGVDGPGFMEQDNYL</sequence>